<dbReference type="GO" id="GO:0003676">
    <property type="term" value="F:nucleic acid binding"/>
    <property type="evidence" value="ECO:0007669"/>
    <property type="project" value="InterPro"/>
</dbReference>
<dbReference type="HAMAP" id="MF_00378">
    <property type="entry name" value="Exonuc_7_L"/>
    <property type="match status" value="1"/>
</dbReference>
<organism evidence="10">
    <name type="scientific">Scrofimicrobium appendicitidis</name>
    <dbReference type="NCBI Taxonomy" id="3079930"/>
    <lineage>
        <taxon>Bacteria</taxon>
        <taxon>Bacillati</taxon>
        <taxon>Actinomycetota</taxon>
        <taxon>Actinomycetes</taxon>
        <taxon>Actinomycetales</taxon>
        <taxon>Actinomycetaceae</taxon>
        <taxon>Scrofimicrobium</taxon>
    </lineage>
</organism>
<dbReference type="GO" id="GO:0008855">
    <property type="term" value="F:exodeoxyribonuclease VII activity"/>
    <property type="evidence" value="ECO:0007669"/>
    <property type="project" value="UniProtKB-UniRule"/>
</dbReference>
<feature type="domain" description="Exonuclease VII large subunit C-terminal" evidence="8">
    <location>
        <begin position="145"/>
        <end position="360"/>
    </location>
</feature>
<dbReference type="EMBL" id="CP138335">
    <property type="protein sequence ID" value="XBW08404.1"/>
    <property type="molecule type" value="Genomic_DNA"/>
</dbReference>
<keyword evidence="2 5" id="KW-0540">Nuclease</keyword>
<proteinExistence type="inferred from homology"/>
<evidence type="ECO:0000256" key="1">
    <source>
        <dbReference type="ARBA" id="ARBA00022490"/>
    </source>
</evidence>
<gene>
    <name evidence="5 10" type="primary">xseA</name>
    <name evidence="10" type="ORF">SAC06_02280</name>
</gene>
<evidence type="ECO:0000259" key="9">
    <source>
        <dbReference type="Pfam" id="PF13742"/>
    </source>
</evidence>
<protein>
    <recommendedName>
        <fullName evidence="5">Exodeoxyribonuclease 7 large subunit</fullName>
        <ecNumber evidence="5">3.1.11.6</ecNumber>
    </recommendedName>
    <alternativeName>
        <fullName evidence="5">Exodeoxyribonuclease VII large subunit</fullName>
        <shortName evidence="5">Exonuclease VII large subunit</shortName>
    </alternativeName>
</protein>
<dbReference type="CDD" id="cd04489">
    <property type="entry name" value="ExoVII_LU_OBF"/>
    <property type="match status" value="1"/>
</dbReference>
<dbReference type="Pfam" id="PF13742">
    <property type="entry name" value="tRNA_anti_2"/>
    <property type="match status" value="1"/>
</dbReference>
<sequence length="440" mass="48316">MNSYQPAPDPQRQLAPLAGQTTPDNPWPLRLLAQKMREYVDRMPALWVEAQIMEYKPRPGTRMAFFVIRDTDADVSINVTTFPGVVEAAGPGFEPGARVILQVKPNFWETRGNLSLRAGKILIEGEGDLLAQIEQLRRQLAAEGLFRPEHKVPLPFIPQRVGLICGRNAKAREDVVVNALARWPATQFEIREVAVQGERCVDEVSAAIQELDAHPEVDVIVVTRGGGSVEDLLPFSDERLVRAAFVCRTPLVSAIGHEEDAPLLDLVADYRASTPTDAARRIVPDVVELQTQLQQGMVRLRSAVDRRLARERELLSQLTSRPVMVHPGAPLEQQRQLIAAEQLRLGAALTRRVSREEGLLTGLQSSLRALSPQATLARGYTILRAPGGQIVRSANDLQRGDLLEGVLAEGTFIVKVMGVNPEGTIAPTAPTDADSDPTRL</sequence>
<keyword evidence="1 5" id="KW-0963">Cytoplasm</keyword>
<evidence type="ECO:0000256" key="2">
    <source>
        <dbReference type="ARBA" id="ARBA00022722"/>
    </source>
</evidence>
<comment type="similarity">
    <text evidence="5 6">Belongs to the XseA family.</text>
</comment>
<dbReference type="GO" id="GO:0006308">
    <property type="term" value="P:DNA catabolic process"/>
    <property type="evidence" value="ECO:0007669"/>
    <property type="project" value="UniProtKB-UniRule"/>
</dbReference>
<dbReference type="PANTHER" id="PTHR30008:SF0">
    <property type="entry name" value="EXODEOXYRIBONUCLEASE 7 LARGE SUBUNIT"/>
    <property type="match status" value="1"/>
</dbReference>
<dbReference type="AlphaFoldDB" id="A0AAU7V8S8"/>
<dbReference type="RefSeq" id="WP_350258603.1">
    <property type="nucleotide sequence ID" value="NZ_CP138335.1"/>
</dbReference>
<dbReference type="InterPro" id="IPR003753">
    <property type="entry name" value="Exonuc_VII_L"/>
</dbReference>
<name>A0AAU7V8S8_9ACTO</name>
<comment type="function">
    <text evidence="5">Bidirectionally degrades single-stranded DNA into large acid-insoluble oligonucleotides, which are then degraded further into small acid-soluble oligonucleotides.</text>
</comment>
<dbReference type="Pfam" id="PF02601">
    <property type="entry name" value="Exonuc_VII_L"/>
    <property type="match status" value="1"/>
</dbReference>
<evidence type="ECO:0000259" key="8">
    <source>
        <dbReference type="Pfam" id="PF02601"/>
    </source>
</evidence>
<dbReference type="NCBIfam" id="TIGR00237">
    <property type="entry name" value="xseA"/>
    <property type="match status" value="1"/>
</dbReference>
<feature type="region of interest" description="Disordered" evidence="7">
    <location>
        <begin position="1"/>
        <end position="22"/>
    </location>
</feature>
<dbReference type="InterPro" id="IPR020579">
    <property type="entry name" value="Exonuc_VII_lsu_C"/>
</dbReference>
<feature type="domain" description="OB-fold nucleic acid binding" evidence="9">
    <location>
        <begin position="31"/>
        <end position="121"/>
    </location>
</feature>
<evidence type="ECO:0000256" key="6">
    <source>
        <dbReference type="RuleBase" id="RU004355"/>
    </source>
</evidence>
<evidence type="ECO:0000256" key="4">
    <source>
        <dbReference type="ARBA" id="ARBA00022839"/>
    </source>
</evidence>
<comment type="catalytic activity">
    <reaction evidence="5 6">
        <text>Exonucleolytic cleavage in either 5'- to 3'- or 3'- to 5'-direction to yield nucleoside 5'-phosphates.</text>
        <dbReference type="EC" id="3.1.11.6"/>
    </reaction>
</comment>
<comment type="subunit">
    <text evidence="5">Heterooligomer composed of large and small subunits.</text>
</comment>
<accession>A0AAU7V8S8</accession>
<evidence type="ECO:0000256" key="3">
    <source>
        <dbReference type="ARBA" id="ARBA00022801"/>
    </source>
</evidence>
<comment type="subcellular location">
    <subcellularLocation>
        <location evidence="5 6">Cytoplasm</location>
    </subcellularLocation>
</comment>
<dbReference type="KEGG" id="sapp:SAC06_02280"/>
<keyword evidence="4 5" id="KW-0269">Exonuclease</keyword>
<keyword evidence="3 5" id="KW-0378">Hydrolase</keyword>
<evidence type="ECO:0000256" key="5">
    <source>
        <dbReference type="HAMAP-Rule" id="MF_00378"/>
    </source>
</evidence>
<reference evidence="10" key="1">
    <citation type="submission" date="2023-11" db="EMBL/GenBank/DDBJ databases">
        <title>Scrofimicrobium hongkongense sp. nov., isolated from a patient with peritonitis.</title>
        <authorList>
            <person name="Lao H.Y."/>
            <person name="Wong A.Y.P."/>
            <person name="Ng T.L."/>
            <person name="Wong R.Y.L."/>
            <person name="Yau M.C.Y."/>
            <person name="Lam J.Y.W."/>
            <person name="Siu G.K.H."/>
        </authorList>
    </citation>
    <scope>NUCLEOTIDE SEQUENCE</scope>
    <source>
        <strain evidence="10">R131</strain>
    </source>
</reference>
<dbReference type="EC" id="3.1.11.6" evidence="5"/>
<evidence type="ECO:0000313" key="10">
    <source>
        <dbReference type="EMBL" id="XBW08404.1"/>
    </source>
</evidence>
<evidence type="ECO:0000256" key="7">
    <source>
        <dbReference type="SAM" id="MobiDB-lite"/>
    </source>
</evidence>
<dbReference type="GO" id="GO:0009318">
    <property type="term" value="C:exodeoxyribonuclease VII complex"/>
    <property type="evidence" value="ECO:0007669"/>
    <property type="project" value="UniProtKB-UniRule"/>
</dbReference>
<dbReference type="PANTHER" id="PTHR30008">
    <property type="entry name" value="EXODEOXYRIBONUCLEASE 7 LARGE SUBUNIT"/>
    <property type="match status" value="1"/>
</dbReference>
<dbReference type="InterPro" id="IPR025824">
    <property type="entry name" value="OB-fold_nuc-bd_dom"/>
</dbReference>
<dbReference type="GO" id="GO:0005737">
    <property type="term" value="C:cytoplasm"/>
    <property type="evidence" value="ECO:0007669"/>
    <property type="project" value="UniProtKB-SubCell"/>
</dbReference>